<feature type="signal peptide" evidence="2">
    <location>
        <begin position="1"/>
        <end position="31"/>
    </location>
</feature>
<dbReference type="AlphaFoldDB" id="A0A4Z0NLK1"/>
<dbReference type="RefSeq" id="WP_135417075.1">
    <property type="nucleotide sequence ID" value="NZ_SRLB01000015.1"/>
</dbReference>
<evidence type="ECO:0008006" key="5">
    <source>
        <dbReference type="Google" id="ProtNLM"/>
    </source>
</evidence>
<reference evidence="3 4" key="1">
    <citation type="submission" date="2019-04" db="EMBL/GenBank/DDBJ databases">
        <authorList>
            <person name="Feng G."/>
            <person name="Zhu H."/>
        </authorList>
    </citation>
    <scope>NUCLEOTIDE SEQUENCE [LARGE SCALE GENOMIC DNA]</scope>
    <source>
        <strain evidence="3 4">6HR-1</strain>
    </source>
</reference>
<keyword evidence="2" id="KW-0732">Signal</keyword>
<dbReference type="EMBL" id="SRLB01000015">
    <property type="protein sequence ID" value="TGD97132.1"/>
    <property type="molecule type" value="Genomic_DNA"/>
</dbReference>
<evidence type="ECO:0000256" key="2">
    <source>
        <dbReference type="SAM" id="SignalP"/>
    </source>
</evidence>
<feature type="compositionally biased region" description="Pro residues" evidence="1">
    <location>
        <begin position="45"/>
        <end position="65"/>
    </location>
</feature>
<proteinExistence type="predicted"/>
<evidence type="ECO:0000313" key="4">
    <source>
        <dbReference type="Proteomes" id="UP000297535"/>
    </source>
</evidence>
<accession>A0A4Z0NLK1</accession>
<evidence type="ECO:0000256" key="1">
    <source>
        <dbReference type="SAM" id="MobiDB-lite"/>
    </source>
</evidence>
<name>A0A4Z0NLK1_9HYPH</name>
<feature type="region of interest" description="Disordered" evidence="1">
    <location>
        <begin position="36"/>
        <end position="99"/>
    </location>
</feature>
<keyword evidence="4" id="KW-1185">Reference proteome</keyword>
<dbReference type="OrthoDB" id="1522627at2"/>
<organism evidence="3 4">
    <name type="scientific">Methylobacterium nonmethylotrophicum</name>
    <dbReference type="NCBI Taxonomy" id="1141884"/>
    <lineage>
        <taxon>Bacteria</taxon>
        <taxon>Pseudomonadati</taxon>
        <taxon>Pseudomonadota</taxon>
        <taxon>Alphaproteobacteria</taxon>
        <taxon>Hyphomicrobiales</taxon>
        <taxon>Methylobacteriaceae</taxon>
        <taxon>Methylobacterium</taxon>
    </lineage>
</organism>
<sequence length="268" mass="28434">MSALSRPSLSPSPAALLGLGLSALLSTGALAQGWVDPPTRAAAPPAAPPAAAPAPKAPRFEPAPAPRAEAPVHPKAHAPRRVAEEVRRPARSGIHAATEARRAARLARAVRPLPVQIPAPAPVAVSDDQMRDWAVASQRLARDYMASISGANGAMLAEAPGFYGSQVVFHGRPMSVASLMSEKRRFVQRWPERRYRPRPDSLRTACNAGLAVCRVQAMVDFSAFSPDRGVRSQGTVDVELAVSFAGGRPVIVSENSRVVRRDAMASRD</sequence>
<comment type="caution">
    <text evidence="3">The sequence shown here is derived from an EMBL/GenBank/DDBJ whole genome shotgun (WGS) entry which is preliminary data.</text>
</comment>
<evidence type="ECO:0000313" key="3">
    <source>
        <dbReference type="EMBL" id="TGD97132.1"/>
    </source>
</evidence>
<feature type="chain" id="PRO_5021298733" description="DUF4440 domain-containing protein" evidence="2">
    <location>
        <begin position="32"/>
        <end position="268"/>
    </location>
</feature>
<dbReference type="Proteomes" id="UP000297535">
    <property type="component" value="Unassembled WGS sequence"/>
</dbReference>
<gene>
    <name evidence="3" type="ORF">EU555_20420</name>
</gene>
<protein>
    <recommendedName>
        <fullName evidence="5">DUF4440 domain-containing protein</fullName>
    </recommendedName>
</protein>